<accession>A0A841FIT3</accession>
<proteinExistence type="predicted"/>
<keyword evidence="2" id="KW-0472">Membrane</keyword>
<dbReference type="AlphaFoldDB" id="A0A841FIT3"/>
<organism evidence="3 4">
    <name type="scientific">Phytomonospora endophytica</name>
    <dbReference type="NCBI Taxonomy" id="714109"/>
    <lineage>
        <taxon>Bacteria</taxon>
        <taxon>Bacillati</taxon>
        <taxon>Actinomycetota</taxon>
        <taxon>Actinomycetes</taxon>
        <taxon>Micromonosporales</taxon>
        <taxon>Micromonosporaceae</taxon>
        <taxon>Phytomonospora</taxon>
    </lineage>
</organism>
<dbReference type="Proteomes" id="UP000548476">
    <property type="component" value="Unassembled WGS sequence"/>
</dbReference>
<keyword evidence="2" id="KW-1133">Transmembrane helix</keyword>
<dbReference type="RefSeq" id="WP_221331013.1">
    <property type="nucleotide sequence ID" value="NZ_BONT01000076.1"/>
</dbReference>
<protein>
    <submittedName>
        <fullName evidence="3">Uncharacterized protein</fullName>
    </submittedName>
</protein>
<sequence>MDRDAGVETAAGERTDRTDRTEESLGPRLERGVLGATVSGERKVSRLEKRRARIREEIERNRRGDHKIPTWVLAVALVVFIAGWVALIVFA</sequence>
<reference evidence="3 4" key="1">
    <citation type="submission" date="2020-08" db="EMBL/GenBank/DDBJ databases">
        <title>Genomic Encyclopedia of Type Strains, Phase IV (KMG-IV): sequencing the most valuable type-strain genomes for metagenomic binning, comparative biology and taxonomic classification.</title>
        <authorList>
            <person name="Goeker M."/>
        </authorList>
    </citation>
    <scope>NUCLEOTIDE SEQUENCE [LARGE SCALE GENOMIC DNA]</scope>
    <source>
        <strain evidence="3 4">YIM 65646</strain>
    </source>
</reference>
<keyword evidence="2" id="KW-0812">Transmembrane</keyword>
<evidence type="ECO:0000313" key="4">
    <source>
        <dbReference type="Proteomes" id="UP000548476"/>
    </source>
</evidence>
<feature type="region of interest" description="Disordered" evidence="1">
    <location>
        <begin position="1"/>
        <end position="27"/>
    </location>
</feature>
<evidence type="ECO:0000256" key="1">
    <source>
        <dbReference type="SAM" id="MobiDB-lite"/>
    </source>
</evidence>
<feature type="transmembrane region" description="Helical" evidence="2">
    <location>
        <begin position="70"/>
        <end position="90"/>
    </location>
</feature>
<comment type="caution">
    <text evidence="3">The sequence shown here is derived from an EMBL/GenBank/DDBJ whole genome shotgun (WGS) entry which is preliminary data.</text>
</comment>
<evidence type="ECO:0000256" key="2">
    <source>
        <dbReference type="SAM" id="Phobius"/>
    </source>
</evidence>
<evidence type="ECO:0000313" key="3">
    <source>
        <dbReference type="EMBL" id="MBB6035705.1"/>
    </source>
</evidence>
<gene>
    <name evidence="3" type="ORF">HNR73_003569</name>
</gene>
<dbReference type="EMBL" id="JACHGT010000007">
    <property type="protein sequence ID" value="MBB6035705.1"/>
    <property type="molecule type" value="Genomic_DNA"/>
</dbReference>
<name>A0A841FIT3_9ACTN</name>
<keyword evidence="4" id="KW-1185">Reference proteome</keyword>